<dbReference type="PATRIC" id="fig|380242.3.peg.1558"/>
<dbReference type="PANTHER" id="PTHR10173:SF52">
    <property type="entry name" value="METHIONINE-R-SULFOXIDE REDUCTASE B1"/>
    <property type="match status" value="1"/>
</dbReference>
<keyword evidence="10" id="KW-1185">Reference proteome</keyword>
<comment type="catalytic activity">
    <reaction evidence="5 6">
        <text>L-methionyl-[protein] + [thioredoxin]-disulfide + H2O = L-methionyl-(R)-S-oxide-[protein] + [thioredoxin]-dithiol</text>
        <dbReference type="Rhea" id="RHEA:24164"/>
        <dbReference type="Rhea" id="RHEA-COMP:10698"/>
        <dbReference type="Rhea" id="RHEA-COMP:10700"/>
        <dbReference type="Rhea" id="RHEA-COMP:12313"/>
        <dbReference type="Rhea" id="RHEA-COMP:12314"/>
        <dbReference type="ChEBI" id="CHEBI:15377"/>
        <dbReference type="ChEBI" id="CHEBI:16044"/>
        <dbReference type="ChEBI" id="CHEBI:29950"/>
        <dbReference type="ChEBI" id="CHEBI:45764"/>
        <dbReference type="ChEBI" id="CHEBI:50058"/>
        <dbReference type="EC" id="1.8.4.12"/>
    </reaction>
</comment>
<comment type="cofactor">
    <cofactor evidence="6">
        <name>Zn(2+)</name>
        <dbReference type="ChEBI" id="CHEBI:29105"/>
    </cofactor>
    <text evidence="6">Binds 1 zinc ion per subunit. The zinc ion is important for the structural integrity of the protein.</text>
</comment>
<gene>
    <name evidence="6" type="primary">msrB</name>
    <name evidence="9" type="ORF">BROFUL_01261</name>
</gene>
<feature type="binding site" evidence="6">
    <location>
        <position position="161"/>
    </location>
    <ligand>
        <name>Zn(2+)</name>
        <dbReference type="ChEBI" id="CHEBI:29105"/>
    </ligand>
</feature>
<name>A0A0M2UVW7_9BACT</name>
<dbReference type="GO" id="GO:0030091">
    <property type="term" value="P:protein repair"/>
    <property type="evidence" value="ECO:0007669"/>
    <property type="project" value="InterPro"/>
</dbReference>
<dbReference type="AlphaFoldDB" id="A0A0M2UVW7"/>
<feature type="transmembrane region" description="Helical" evidence="7">
    <location>
        <begin position="16"/>
        <end position="34"/>
    </location>
</feature>
<evidence type="ECO:0000256" key="4">
    <source>
        <dbReference type="ARBA" id="ARBA00023002"/>
    </source>
</evidence>
<keyword evidence="4 6" id="KW-0560">Oxidoreductase</keyword>
<dbReference type="InterPro" id="IPR011057">
    <property type="entry name" value="Mss4-like_sf"/>
</dbReference>
<dbReference type="EMBL" id="LAQJ01000136">
    <property type="protein sequence ID" value="KKO19992.1"/>
    <property type="molecule type" value="Genomic_DNA"/>
</dbReference>
<evidence type="ECO:0000256" key="5">
    <source>
        <dbReference type="ARBA" id="ARBA00048488"/>
    </source>
</evidence>
<dbReference type="SUPFAM" id="SSF51316">
    <property type="entry name" value="Mss4-like"/>
    <property type="match status" value="1"/>
</dbReference>
<feature type="binding site" evidence="6">
    <location>
        <position position="158"/>
    </location>
    <ligand>
        <name>Zn(2+)</name>
        <dbReference type="ChEBI" id="CHEBI:29105"/>
    </ligand>
</feature>
<feature type="binding site" evidence="6">
    <location>
        <position position="112"/>
    </location>
    <ligand>
        <name>Zn(2+)</name>
        <dbReference type="ChEBI" id="CHEBI:29105"/>
    </ligand>
</feature>
<dbReference type="Pfam" id="PF01641">
    <property type="entry name" value="SelR"/>
    <property type="match status" value="1"/>
</dbReference>
<dbReference type="NCBIfam" id="TIGR00357">
    <property type="entry name" value="peptide-methionine (R)-S-oxide reductase MsrB"/>
    <property type="match status" value="1"/>
</dbReference>
<feature type="domain" description="MsrB" evidence="8">
    <location>
        <begin position="70"/>
        <end position="192"/>
    </location>
</feature>
<sequence>MNNALFAGYTVDQRQIIVLLCFVIVLFSGSMLAYNRVKTTGKRTVTIVENDSSDLKIKDIIIHGKVMKSDDEWKRILSSEQYKIIRQKGTELPFTGKYHNFKGEGVFRCVGCGNDLFRSEAKFDSGTGWPSFREPVPEKHVATATDVSHGMVRTEVVCSRCDAHLGHVFQDGPPPTGLRYCINSAALNFVKKQEE</sequence>
<evidence type="ECO:0000259" key="8">
    <source>
        <dbReference type="PROSITE" id="PS51790"/>
    </source>
</evidence>
<dbReference type="GO" id="GO:0005737">
    <property type="term" value="C:cytoplasm"/>
    <property type="evidence" value="ECO:0007669"/>
    <property type="project" value="TreeGrafter"/>
</dbReference>
<dbReference type="PROSITE" id="PS51790">
    <property type="entry name" value="MSRB"/>
    <property type="match status" value="1"/>
</dbReference>
<dbReference type="GO" id="GO:0008270">
    <property type="term" value="F:zinc ion binding"/>
    <property type="evidence" value="ECO:0007669"/>
    <property type="project" value="UniProtKB-UniRule"/>
</dbReference>
<evidence type="ECO:0000313" key="9">
    <source>
        <dbReference type="EMBL" id="KKO19992.1"/>
    </source>
</evidence>
<feature type="active site" description="Nucleophile" evidence="6">
    <location>
        <position position="181"/>
    </location>
</feature>
<dbReference type="HAMAP" id="MF_01400">
    <property type="entry name" value="MsrB"/>
    <property type="match status" value="1"/>
</dbReference>
<accession>A0A0M2UVW7</accession>
<proteinExistence type="inferred from homology"/>
<comment type="caution">
    <text evidence="9">The sequence shown here is derived from an EMBL/GenBank/DDBJ whole genome shotgun (WGS) entry which is preliminary data.</text>
</comment>
<keyword evidence="7" id="KW-1133">Transmembrane helix</keyword>
<evidence type="ECO:0000256" key="3">
    <source>
        <dbReference type="ARBA" id="ARBA00022833"/>
    </source>
</evidence>
<evidence type="ECO:0000256" key="2">
    <source>
        <dbReference type="ARBA" id="ARBA00022723"/>
    </source>
</evidence>
<dbReference type="InterPro" id="IPR028427">
    <property type="entry name" value="Met_Sox_Rdtase_MsrB"/>
</dbReference>
<evidence type="ECO:0000256" key="7">
    <source>
        <dbReference type="SAM" id="Phobius"/>
    </source>
</evidence>
<dbReference type="InterPro" id="IPR002579">
    <property type="entry name" value="Met_Sox_Rdtase_MsrB_dom"/>
</dbReference>
<feature type="binding site" evidence="6">
    <location>
        <position position="109"/>
    </location>
    <ligand>
        <name>Zn(2+)</name>
        <dbReference type="ChEBI" id="CHEBI:29105"/>
    </ligand>
</feature>
<keyword evidence="7" id="KW-0472">Membrane</keyword>
<keyword evidence="7" id="KW-0812">Transmembrane</keyword>
<protein>
    <recommendedName>
        <fullName evidence="6">Peptide methionine sulfoxide reductase MsrB</fullName>
        <ecNumber evidence="6">1.8.4.12</ecNumber>
    </recommendedName>
    <alternativeName>
        <fullName evidence="6">Peptide-methionine (R)-S-oxide reductase</fullName>
    </alternativeName>
</protein>
<dbReference type="GO" id="GO:0033743">
    <property type="term" value="F:peptide-methionine (R)-S-oxide reductase activity"/>
    <property type="evidence" value="ECO:0007669"/>
    <property type="project" value="UniProtKB-UniRule"/>
</dbReference>
<dbReference type="PANTHER" id="PTHR10173">
    <property type="entry name" value="METHIONINE SULFOXIDE REDUCTASE"/>
    <property type="match status" value="1"/>
</dbReference>
<keyword evidence="2 6" id="KW-0479">Metal-binding</keyword>
<organism evidence="9 10">
    <name type="scientific">Candidatus Brocadia fulgida</name>
    <dbReference type="NCBI Taxonomy" id="380242"/>
    <lineage>
        <taxon>Bacteria</taxon>
        <taxon>Pseudomonadati</taxon>
        <taxon>Planctomycetota</taxon>
        <taxon>Candidatus Brocadiia</taxon>
        <taxon>Candidatus Brocadiales</taxon>
        <taxon>Candidatus Brocadiaceae</taxon>
        <taxon>Candidatus Brocadia</taxon>
    </lineage>
</organism>
<evidence type="ECO:0000256" key="6">
    <source>
        <dbReference type="HAMAP-Rule" id="MF_01400"/>
    </source>
</evidence>
<dbReference type="GO" id="GO:0006979">
    <property type="term" value="P:response to oxidative stress"/>
    <property type="evidence" value="ECO:0007669"/>
    <property type="project" value="InterPro"/>
</dbReference>
<dbReference type="EC" id="1.8.4.12" evidence="6"/>
<comment type="similarity">
    <text evidence="1 6">Belongs to the MsrB Met sulfoxide reductase family.</text>
</comment>
<evidence type="ECO:0000256" key="1">
    <source>
        <dbReference type="ARBA" id="ARBA00007174"/>
    </source>
</evidence>
<reference evidence="9 10" key="1">
    <citation type="journal article" date="2013" name="BMC Microbiol.">
        <title>Identification of the type II cytochrome c maturation pathway in anammox bacteria by comparative genomics.</title>
        <authorList>
            <person name="Ferousi C."/>
            <person name="Speth D.R."/>
            <person name="Reimann J."/>
            <person name="Op den Camp H.J."/>
            <person name="Allen J.W."/>
            <person name="Keltjens J.T."/>
            <person name="Jetten M.S."/>
        </authorList>
    </citation>
    <scope>NUCLEOTIDE SEQUENCE [LARGE SCALE GENOMIC DNA]</scope>
    <source>
        <strain evidence="9">RU1</strain>
    </source>
</reference>
<evidence type="ECO:0000313" key="10">
    <source>
        <dbReference type="Proteomes" id="UP000034954"/>
    </source>
</evidence>
<keyword evidence="3 6" id="KW-0862">Zinc</keyword>
<dbReference type="FunFam" id="2.170.150.20:FF:000001">
    <property type="entry name" value="Peptide methionine sulfoxide reductase MsrB"/>
    <property type="match status" value="1"/>
</dbReference>
<dbReference type="Proteomes" id="UP000034954">
    <property type="component" value="Unassembled WGS sequence"/>
</dbReference>
<dbReference type="Gene3D" id="2.170.150.20">
    <property type="entry name" value="Peptide methionine sulfoxide reductase"/>
    <property type="match status" value="1"/>
</dbReference>